<feature type="domain" description="PhoU" evidence="8">
    <location>
        <begin position="18"/>
        <end position="103"/>
    </location>
</feature>
<evidence type="ECO:0000259" key="8">
    <source>
        <dbReference type="Pfam" id="PF01895"/>
    </source>
</evidence>
<dbReference type="PANTHER" id="PTHR42930:SF3">
    <property type="entry name" value="PHOSPHATE-SPECIFIC TRANSPORT SYSTEM ACCESSORY PROTEIN PHOU"/>
    <property type="match status" value="1"/>
</dbReference>
<dbReference type="GO" id="GO:0006817">
    <property type="term" value="P:phosphate ion transport"/>
    <property type="evidence" value="ECO:0007669"/>
    <property type="project" value="UniProtKB-KW"/>
</dbReference>
<comment type="subunit">
    <text evidence="3 7">Homodimer.</text>
</comment>
<dbReference type="SUPFAM" id="SSF109755">
    <property type="entry name" value="PhoU-like"/>
    <property type="match status" value="1"/>
</dbReference>
<dbReference type="Proteomes" id="UP000031189">
    <property type="component" value="Unassembled WGS sequence"/>
</dbReference>
<dbReference type="Pfam" id="PF01895">
    <property type="entry name" value="PhoU"/>
    <property type="match status" value="2"/>
</dbReference>
<dbReference type="InterPro" id="IPR028366">
    <property type="entry name" value="PhoU"/>
</dbReference>
<dbReference type="Gene3D" id="1.20.58.220">
    <property type="entry name" value="Phosphate transport system protein phou homolog 2, domain 2"/>
    <property type="match status" value="1"/>
</dbReference>
<dbReference type="STRING" id="1577792.QX51_04230"/>
<dbReference type="InterPro" id="IPR026022">
    <property type="entry name" value="PhoU_dom"/>
</dbReference>
<dbReference type="InterPro" id="IPR038078">
    <property type="entry name" value="PhoU-like_sf"/>
</dbReference>
<organism evidence="9 10">
    <name type="scientific">Terrisporobacter othiniensis</name>
    <dbReference type="NCBI Taxonomy" id="1577792"/>
    <lineage>
        <taxon>Bacteria</taxon>
        <taxon>Bacillati</taxon>
        <taxon>Bacillota</taxon>
        <taxon>Clostridia</taxon>
        <taxon>Peptostreptococcales</taxon>
        <taxon>Peptostreptococcaceae</taxon>
        <taxon>Terrisporobacter</taxon>
    </lineage>
</organism>
<comment type="similarity">
    <text evidence="2 7">Belongs to the PhoU family.</text>
</comment>
<evidence type="ECO:0000256" key="7">
    <source>
        <dbReference type="PIRNR" id="PIRNR003107"/>
    </source>
</evidence>
<comment type="function">
    <text evidence="7">Plays a role in the regulation of phosphate uptake.</text>
</comment>
<evidence type="ECO:0000313" key="10">
    <source>
        <dbReference type="Proteomes" id="UP000031189"/>
    </source>
</evidence>
<dbReference type="GO" id="GO:0005737">
    <property type="term" value="C:cytoplasm"/>
    <property type="evidence" value="ECO:0007669"/>
    <property type="project" value="UniProtKB-SubCell"/>
</dbReference>
<dbReference type="FunFam" id="1.20.58.220:FF:000004">
    <property type="entry name" value="Phosphate-specific transport system accessory protein PhoU"/>
    <property type="match status" value="1"/>
</dbReference>
<evidence type="ECO:0000256" key="3">
    <source>
        <dbReference type="ARBA" id="ARBA00011738"/>
    </source>
</evidence>
<dbReference type="OrthoDB" id="9814256at2"/>
<dbReference type="RefSeq" id="WP_039678668.1">
    <property type="nucleotide sequence ID" value="NZ_JAXECK010000017.1"/>
</dbReference>
<dbReference type="PIRSF" id="PIRSF003107">
    <property type="entry name" value="PhoU"/>
    <property type="match status" value="1"/>
</dbReference>
<evidence type="ECO:0000256" key="5">
    <source>
        <dbReference type="ARBA" id="ARBA00022490"/>
    </source>
</evidence>
<accession>A0A0B3W6V5</accession>
<evidence type="ECO:0000256" key="2">
    <source>
        <dbReference type="ARBA" id="ARBA00008107"/>
    </source>
</evidence>
<dbReference type="PANTHER" id="PTHR42930">
    <property type="entry name" value="PHOSPHATE-SPECIFIC TRANSPORT SYSTEM ACCESSORY PROTEIN PHOU"/>
    <property type="match status" value="1"/>
</dbReference>
<name>A0A0B3W6V5_9FIRM</name>
<dbReference type="NCBIfam" id="TIGR02135">
    <property type="entry name" value="phoU_full"/>
    <property type="match status" value="1"/>
</dbReference>
<comment type="caution">
    <text evidence="9">The sequence shown here is derived from an EMBL/GenBank/DDBJ whole genome shotgun (WGS) entry which is preliminary data.</text>
</comment>
<dbReference type="AlphaFoldDB" id="A0A0B3W6V5"/>
<evidence type="ECO:0000256" key="4">
    <source>
        <dbReference type="ARBA" id="ARBA00022448"/>
    </source>
</evidence>
<comment type="subcellular location">
    <subcellularLocation>
        <location evidence="1 7">Cytoplasm</location>
    </subcellularLocation>
</comment>
<keyword evidence="6 7" id="KW-0592">Phosphate transport</keyword>
<evidence type="ECO:0000313" key="9">
    <source>
        <dbReference type="EMBL" id="KHS58147.1"/>
    </source>
</evidence>
<keyword evidence="4 7" id="KW-0813">Transport</keyword>
<reference evidence="9 10" key="1">
    <citation type="submission" date="2014-12" db="EMBL/GenBank/DDBJ databases">
        <title>Draft genome sequence of Terrisporobacter sp. 08-306576, isolated from the blood culture of a bacteremia patient.</title>
        <authorList>
            <person name="Lund L.C."/>
            <person name="Sydenham T.V."/>
            <person name="Hogh S.V."/>
            <person name="Skov M.N."/>
            <person name="Kemp M."/>
            <person name="Justesen U.S."/>
        </authorList>
    </citation>
    <scope>NUCLEOTIDE SEQUENCE [LARGE SCALE GENOMIC DNA]</scope>
    <source>
        <strain evidence="9 10">08-306576</strain>
    </source>
</reference>
<gene>
    <name evidence="9" type="ORF">QX51_04230</name>
</gene>
<dbReference type="GO" id="GO:0030643">
    <property type="term" value="P:intracellular phosphate ion homeostasis"/>
    <property type="evidence" value="ECO:0007669"/>
    <property type="project" value="InterPro"/>
</dbReference>
<protein>
    <recommendedName>
        <fullName evidence="7">Phosphate-specific transport system accessory protein PhoU</fullName>
    </recommendedName>
</protein>
<feature type="domain" description="PhoU" evidence="8">
    <location>
        <begin position="122"/>
        <end position="206"/>
    </location>
</feature>
<proteinExistence type="inferred from homology"/>
<evidence type="ECO:0000256" key="1">
    <source>
        <dbReference type="ARBA" id="ARBA00004496"/>
    </source>
</evidence>
<sequence length="218" mass="25597">MVITNLDVSIQSLKEYTLRMIEKCQESVDLSVEYMIKKDMKNTKKVIREDDDIDILREYIRDRSIELMALKQPLARDLRYIYALCDISTELERIGDYAANICRESLEIGEEVFIKELIDIPIMKEICCEMLKDLWDALSDDNANLAYEIAQKDNEIDELYERVRQDCLQVMHNNPDENINQGMRLVFIGRYLERIGDHITNICEKIIYAKNGEMIEIG</sequence>
<dbReference type="GO" id="GO:0045936">
    <property type="term" value="P:negative regulation of phosphate metabolic process"/>
    <property type="evidence" value="ECO:0007669"/>
    <property type="project" value="InterPro"/>
</dbReference>
<evidence type="ECO:0000256" key="6">
    <source>
        <dbReference type="ARBA" id="ARBA00022592"/>
    </source>
</evidence>
<dbReference type="EMBL" id="JWHR01000047">
    <property type="protein sequence ID" value="KHS58147.1"/>
    <property type="molecule type" value="Genomic_DNA"/>
</dbReference>
<keyword evidence="10" id="KW-1185">Reference proteome</keyword>
<keyword evidence="5 7" id="KW-0963">Cytoplasm</keyword>